<evidence type="ECO:0000256" key="1">
    <source>
        <dbReference type="SAM" id="MobiDB-lite"/>
    </source>
</evidence>
<organism evidence="2">
    <name type="scientific">viral metagenome</name>
    <dbReference type="NCBI Taxonomy" id="1070528"/>
    <lineage>
        <taxon>unclassified sequences</taxon>
        <taxon>metagenomes</taxon>
        <taxon>organismal metagenomes</taxon>
    </lineage>
</organism>
<evidence type="ECO:0000313" key="3">
    <source>
        <dbReference type="EMBL" id="QJB05122.1"/>
    </source>
</evidence>
<proteinExistence type="predicted"/>
<sequence length="264" mass="29024">MTGKVKATELLQRVIDSGVLAFEQDAPEKLESLEADICEFLKPAAHLTIPGALEWDGDNGTHGADGESRADGESEVAPSAYTAVDMTTAAADGFRDGLAAFSEDGKRNVLAEVFFQKGDDPFICAVRGRICVEQLEVAQRDFRENLPDELEQGDGIYTFDFFYEEGQYDELGRCEIAPGWGFDFVSYAEFEAADEPVIEPEAFDDIPDFTPGSGNKANRRIAEIEKAKQKTCIECDQPYCHGVCVERGDQDYDRDQAAKGGDDE</sequence>
<dbReference type="EMBL" id="MT143706">
    <property type="protein sequence ID" value="QJB01184.1"/>
    <property type="molecule type" value="Genomic_DNA"/>
</dbReference>
<evidence type="ECO:0000313" key="2">
    <source>
        <dbReference type="EMBL" id="QJB01184.1"/>
    </source>
</evidence>
<feature type="region of interest" description="Disordered" evidence="1">
    <location>
        <begin position="55"/>
        <end position="74"/>
    </location>
</feature>
<accession>A0A6M3M271</accession>
<reference evidence="2" key="1">
    <citation type="submission" date="2020-03" db="EMBL/GenBank/DDBJ databases">
        <title>The deep terrestrial virosphere.</title>
        <authorList>
            <person name="Holmfeldt K."/>
            <person name="Nilsson E."/>
            <person name="Simone D."/>
            <person name="Lopez-Fernandez M."/>
            <person name="Wu X."/>
            <person name="de Brujin I."/>
            <person name="Lundin D."/>
            <person name="Andersson A."/>
            <person name="Bertilsson S."/>
            <person name="Dopson M."/>
        </authorList>
    </citation>
    <scope>NUCLEOTIDE SEQUENCE</scope>
    <source>
        <strain evidence="2">MM171A00126</strain>
        <strain evidence="3">MM171B00120</strain>
    </source>
</reference>
<protein>
    <submittedName>
        <fullName evidence="2">Uncharacterized protein</fullName>
    </submittedName>
</protein>
<name>A0A6M3M271_9ZZZZ</name>
<dbReference type="AlphaFoldDB" id="A0A6M3M271"/>
<dbReference type="EMBL" id="MT143895">
    <property type="protein sequence ID" value="QJB05122.1"/>
    <property type="molecule type" value="Genomic_DNA"/>
</dbReference>
<gene>
    <name evidence="2" type="ORF">MM171A00126_0024</name>
    <name evidence="3" type="ORF">MM171B00120_0018</name>
</gene>